<reference evidence="1 2" key="1">
    <citation type="submission" date="2024-09" db="EMBL/GenBank/DDBJ databases">
        <authorList>
            <person name="Sun Q."/>
            <person name="Mori K."/>
        </authorList>
    </citation>
    <scope>NUCLEOTIDE SEQUENCE [LARGE SCALE GENOMIC DNA]</scope>
    <source>
        <strain evidence="1 2">JCM 11411</strain>
    </source>
</reference>
<evidence type="ECO:0000313" key="1">
    <source>
        <dbReference type="EMBL" id="MFB9783533.1"/>
    </source>
</evidence>
<name>A0ABV5XM24_9NOCA</name>
<dbReference type="RefSeq" id="WP_378376224.1">
    <property type="nucleotide sequence ID" value="NZ_JBHMAS010000071.1"/>
</dbReference>
<gene>
    <name evidence="1" type="ORF">ACFFQ6_27910</name>
</gene>
<keyword evidence="2" id="KW-1185">Reference proteome</keyword>
<organism evidence="1 2">
    <name type="scientific">Rhodococcus baikonurensis</name>
    <dbReference type="NCBI Taxonomy" id="172041"/>
    <lineage>
        <taxon>Bacteria</taxon>
        <taxon>Bacillati</taxon>
        <taxon>Actinomycetota</taxon>
        <taxon>Actinomycetes</taxon>
        <taxon>Mycobacteriales</taxon>
        <taxon>Nocardiaceae</taxon>
        <taxon>Rhodococcus</taxon>
        <taxon>Rhodococcus erythropolis group</taxon>
    </lineage>
</organism>
<proteinExistence type="predicted"/>
<dbReference type="EMBL" id="JBHMAS010000071">
    <property type="protein sequence ID" value="MFB9783533.1"/>
    <property type="molecule type" value="Genomic_DNA"/>
</dbReference>
<protein>
    <submittedName>
        <fullName evidence="1">Uncharacterized protein</fullName>
    </submittedName>
</protein>
<dbReference type="Proteomes" id="UP001589587">
    <property type="component" value="Unassembled WGS sequence"/>
</dbReference>
<sequence length="52" mass="6281">MTENEIPTLTQEQREAFWRQWGWTPDLPEAERLAIEQKWHDLAIDLAKFHGF</sequence>
<accession>A0ABV5XM24</accession>
<comment type="caution">
    <text evidence="1">The sequence shown here is derived from an EMBL/GenBank/DDBJ whole genome shotgun (WGS) entry which is preliminary data.</text>
</comment>
<evidence type="ECO:0000313" key="2">
    <source>
        <dbReference type="Proteomes" id="UP001589587"/>
    </source>
</evidence>